<protein>
    <recommendedName>
        <fullName evidence="1">DUF4397 domain-containing protein</fullName>
    </recommendedName>
</protein>
<dbReference type="InterPro" id="IPR025510">
    <property type="entry name" value="DUF4397"/>
</dbReference>
<proteinExistence type="predicted"/>
<evidence type="ECO:0000313" key="2">
    <source>
        <dbReference type="EMBL" id="TYP97687.1"/>
    </source>
</evidence>
<evidence type="ECO:0000313" key="3">
    <source>
        <dbReference type="Proteomes" id="UP000325105"/>
    </source>
</evidence>
<dbReference type="Proteomes" id="UP000325105">
    <property type="component" value="Unassembled WGS sequence"/>
</dbReference>
<reference evidence="2 3" key="1">
    <citation type="submission" date="2019-07" db="EMBL/GenBank/DDBJ databases">
        <title>Genomic Encyclopedia of Archaeal and Bacterial Type Strains, Phase II (KMG-II): from individual species to whole genera.</title>
        <authorList>
            <person name="Goeker M."/>
        </authorList>
    </citation>
    <scope>NUCLEOTIDE SEQUENCE [LARGE SCALE GENOMIC DNA]</scope>
    <source>
        <strain evidence="2 3">DSM 18850</strain>
    </source>
</reference>
<dbReference type="RefSeq" id="WP_148907342.1">
    <property type="nucleotide sequence ID" value="NZ_VNHX01000002.1"/>
</dbReference>
<gene>
    <name evidence="2" type="ORF">BC792_102109</name>
</gene>
<dbReference type="OrthoDB" id="706927at2"/>
<dbReference type="EMBL" id="VNHX01000002">
    <property type="protein sequence ID" value="TYP97687.1"/>
    <property type="molecule type" value="Genomic_DNA"/>
</dbReference>
<accession>A0A5S5DP49</accession>
<feature type="domain" description="DUF4397" evidence="1">
    <location>
        <begin position="52"/>
        <end position="148"/>
    </location>
</feature>
<sequence>MKKISIQLLGTLLFSLVFFAGCLKDEDRVPVPAGFMTFVNAFTSPEGLYYQIDGRTLNAGYAPIMFRGYSTASLYVGNRNLRAMSASQNKTIVDSTITVRDSTAYSSFVYGTPAQPKFAMTQDKVIDNLGDKTAFRFFNLANGVSEVSLFIGDSSTPAFADRPVETGASAVQHQTFVAKESGSFRLEVRDADGNKIAERDSYNFTRGYYYSILLIGTKEDNSMPLYIGVIPH</sequence>
<name>A0A5S5DP49_9SPHI</name>
<dbReference type="Pfam" id="PF14344">
    <property type="entry name" value="DUF4397"/>
    <property type="match status" value="1"/>
</dbReference>
<evidence type="ECO:0000259" key="1">
    <source>
        <dbReference type="Pfam" id="PF14344"/>
    </source>
</evidence>
<keyword evidence="3" id="KW-1185">Reference proteome</keyword>
<dbReference type="AlphaFoldDB" id="A0A5S5DP49"/>
<comment type="caution">
    <text evidence="2">The sequence shown here is derived from an EMBL/GenBank/DDBJ whole genome shotgun (WGS) entry which is preliminary data.</text>
</comment>
<dbReference type="PROSITE" id="PS51257">
    <property type="entry name" value="PROKAR_LIPOPROTEIN"/>
    <property type="match status" value="1"/>
</dbReference>
<organism evidence="2 3">
    <name type="scientific">Sphingobacterium allocomposti</name>
    <dbReference type="NCBI Taxonomy" id="415956"/>
    <lineage>
        <taxon>Bacteria</taxon>
        <taxon>Pseudomonadati</taxon>
        <taxon>Bacteroidota</taxon>
        <taxon>Sphingobacteriia</taxon>
        <taxon>Sphingobacteriales</taxon>
        <taxon>Sphingobacteriaceae</taxon>
        <taxon>Sphingobacterium</taxon>
    </lineage>
</organism>